<organism evidence="1 2">
    <name type="scientific">Methanohalobium evestigatum (strain ATCC BAA-1072 / DSM 3721 / NBRC 107634 / OCM 161 / Z-7303)</name>
    <dbReference type="NCBI Taxonomy" id="644295"/>
    <lineage>
        <taxon>Archaea</taxon>
        <taxon>Methanobacteriati</taxon>
        <taxon>Methanobacteriota</taxon>
        <taxon>Stenosarchaea group</taxon>
        <taxon>Methanomicrobia</taxon>
        <taxon>Methanosarcinales</taxon>
        <taxon>Methanosarcinaceae</taxon>
        <taxon>Methanohalobium</taxon>
    </lineage>
</organism>
<name>D7E8N7_METEZ</name>
<dbReference type="KEGG" id="mev:Metev_0808"/>
<dbReference type="HOGENOM" id="CLU_201191_0_0_2"/>
<sequence length="64" mass="7095">MVWSFSKLDDDSIKAINDLEKKLGVTLLAFSDNIKVADLSEDDLKKVKDLEDKLGMSLVAVTPK</sequence>
<dbReference type="OrthoDB" id="141684at2157"/>
<dbReference type="Proteomes" id="UP000000391">
    <property type="component" value="Chromosome"/>
</dbReference>
<dbReference type="EMBL" id="CP002069">
    <property type="protein sequence ID" value="ADI73708.1"/>
    <property type="molecule type" value="Genomic_DNA"/>
</dbReference>
<dbReference type="AlphaFoldDB" id="D7E8N7"/>
<keyword evidence="2" id="KW-1185">Reference proteome</keyword>
<evidence type="ECO:0000313" key="2">
    <source>
        <dbReference type="Proteomes" id="UP000000391"/>
    </source>
</evidence>
<evidence type="ECO:0000313" key="1">
    <source>
        <dbReference type="EMBL" id="ADI73708.1"/>
    </source>
</evidence>
<gene>
    <name evidence="1" type="ordered locus">Metev_0808</name>
</gene>
<accession>D7E8N7</accession>
<dbReference type="STRING" id="644295.Metev_0808"/>
<dbReference type="RefSeq" id="WP_013194276.1">
    <property type="nucleotide sequence ID" value="NC_014253.1"/>
</dbReference>
<dbReference type="GeneID" id="9346434"/>
<protein>
    <submittedName>
        <fullName evidence="1">Uncharacterized protein</fullName>
    </submittedName>
</protein>
<reference evidence="1 2" key="1">
    <citation type="submission" date="2010-06" db="EMBL/GenBank/DDBJ databases">
        <title>Complete sequence chromosome of Methanohalobium evestigatum Z-7303.</title>
        <authorList>
            <consortium name="US DOE Joint Genome Institute"/>
            <person name="Lucas S."/>
            <person name="Copeland A."/>
            <person name="Lapidus A."/>
            <person name="Cheng J.-F."/>
            <person name="Bruce D."/>
            <person name="Goodwin L."/>
            <person name="Pitluck S."/>
            <person name="Saunders E."/>
            <person name="Detter J.C."/>
            <person name="Han C."/>
            <person name="Tapia R."/>
            <person name="Land M."/>
            <person name="Hauser L."/>
            <person name="Kyrpides N."/>
            <person name="Mikhailova N."/>
            <person name="Sieprawska-Lupa M."/>
            <person name="Whitman W.B."/>
            <person name="Anderson I."/>
            <person name="Woyke T."/>
        </authorList>
    </citation>
    <scope>NUCLEOTIDE SEQUENCE [LARGE SCALE GENOMIC DNA]</scope>
    <source>
        <strain evidence="2">ATCC BAA-1072 / DSM 3721 / NBRC 107634 / OCM 161 / Z-7303</strain>
    </source>
</reference>
<proteinExistence type="predicted"/>